<sequence>MNKNLLQEPCGGVGNKLLTKMRAVVIDMGSGTCKMGFAGQTRPSYIVTNAVGRKPRKQTTKVDTYFGEAAHICPELTL</sequence>
<dbReference type="InterPro" id="IPR004000">
    <property type="entry name" value="Actin"/>
</dbReference>
<evidence type="ECO:0000313" key="1">
    <source>
        <dbReference type="EMBL" id="ERE60228.1"/>
    </source>
</evidence>
<accession>A0A061HVP7</accession>
<dbReference type="AlphaFoldDB" id="A0A061HVP7"/>
<dbReference type="InterPro" id="IPR043129">
    <property type="entry name" value="ATPase_NBD"/>
</dbReference>
<name>A0A061HVP7_CRIGR</name>
<feature type="non-terminal residue" evidence="1">
    <location>
        <position position="78"/>
    </location>
</feature>
<organism evidence="1 2">
    <name type="scientific">Cricetulus griseus</name>
    <name type="common">Chinese hamster</name>
    <name type="synonym">Cricetulus barabensis griseus</name>
    <dbReference type="NCBI Taxonomy" id="10029"/>
    <lineage>
        <taxon>Eukaryota</taxon>
        <taxon>Metazoa</taxon>
        <taxon>Chordata</taxon>
        <taxon>Craniata</taxon>
        <taxon>Vertebrata</taxon>
        <taxon>Euteleostomi</taxon>
        <taxon>Mammalia</taxon>
        <taxon>Eutheria</taxon>
        <taxon>Euarchontoglires</taxon>
        <taxon>Glires</taxon>
        <taxon>Rodentia</taxon>
        <taxon>Myomorpha</taxon>
        <taxon>Muroidea</taxon>
        <taxon>Cricetidae</taxon>
        <taxon>Cricetinae</taxon>
        <taxon>Cricetulus</taxon>
    </lineage>
</organism>
<reference evidence="2" key="1">
    <citation type="journal article" date="2013" name="Nat. Biotechnol.">
        <title>Chinese hamster genome sequenced from sorted chromosomes.</title>
        <authorList>
            <person name="Brinkrolf K."/>
            <person name="Rupp O."/>
            <person name="Laux H."/>
            <person name="Kollin F."/>
            <person name="Ernst W."/>
            <person name="Linke B."/>
            <person name="Kofler R."/>
            <person name="Romand S."/>
            <person name="Hesse F."/>
            <person name="Budach W.E."/>
            <person name="Galosy S."/>
            <person name="Muller D."/>
            <person name="Noll T."/>
            <person name="Wienberg J."/>
            <person name="Jostock T."/>
            <person name="Leonard M."/>
            <person name="Grillari J."/>
            <person name="Tauch A."/>
            <person name="Goesmann A."/>
            <person name="Helk B."/>
            <person name="Mott J.E."/>
            <person name="Puhler A."/>
            <person name="Borth N."/>
        </authorList>
    </citation>
    <scope>NUCLEOTIDE SEQUENCE [LARGE SCALE GENOMIC DNA]</scope>
    <source>
        <strain evidence="2">17A/GY</strain>
    </source>
</reference>
<dbReference type="Pfam" id="PF00022">
    <property type="entry name" value="Actin"/>
    <property type="match status" value="1"/>
</dbReference>
<gene>
    <name evidence="1" type="ORF">H671_21135</name>
</gene>
<dbReference type="SUPFAM" id="SSF53067">
    <property type="entry name" value="Actin-like ATPase domain"/>
    <property type="match status" value="1"/>
</dbReference>
<evidence type="ECO:0000313" key="2">
    <source>
        <dbReference type="Proteomes" id="UP000030759"/>
    </source>
</evidence>
<proteinExistence type="predicted"/>
<protein>
    <submittedName>
        <fullName evidence="1">Actin-like protein 9</fullName>
    </submittedName>
</protein>
<dbReference type="EMBL" id="KE687070">
    <property type="protein sequence ID" value="ERE60228.1"/>
    <property type="molecule type" value="Genomic_DNA"/>
</dbReference>
<dbReference type="Gene3D" id="3.30.420.40">
    <property type="match status" value="1"/>
</dbReference>
<dbReference type="Proteomes" id="UP000030759">
    <property type="component" value="Unassembled WGS sequence"/>
</dbReference>